<evidence type="ECO:0000313" key="2">
    <source>
        <dbReference type="Proteomes" id="UP000887564"/>
    </source>
</evidence>
<organism evidence="2 3">
    <name type="scientific">Parascaris equorum</name>
    <name type="common">Equine roundworm</name>
    <dbReference type="NCBI Taxonomy" id="6256"/>
    <lineage>
        <taxon>Eukaryota</taxon>
        <taxon>Metazoa</taxon>
        <taxon>Ecdysozoa</taxon>
        <taxon>Nematoda</taxon>
        <taxon>Chromadorea</taxon>
        <taxon>Rhabditida</taxon>
        <taxon>Spirurina</taxon>
        <taxon>Ascaridomorpha</taxon>
        <taxon>Ascaridoidea</taxon>
        <taxon>Ascarididae</taxon>
        <taxon>Parascaris</taxon>
    </lineage>
</organism>
<dbReference type="Proteomes" id="UP000887564">
    <property type="component" value="Unplaced"/>
</dbReference>
<evidence type="ECO:0000256" key="1">
    <source>
        <dbReference type="SAM" id="MobiDB-lite"/>
    </source>
</evidence>
<sequence>MAGIFEDYVPQCSPVNPIRNTMTPESRSTSSSTVSPRSGLGVPPAQVLQPHLPSSQVTPAQMGSSQIAASSHVPPFAGLPSTSSTPSNSAAAMFRVQMWSNNFDSGVQSLNHSSVSYMIVY</sequence>
<evidence type="ECO:0000313" key="3">
    <source>
        <dbReference type="WBParaSite" id="PEQ_0000107601-mRNA-1"/>
    </source>
</evidence>
<feature type="compositionally biased region" description="Low complexity" evidence="1">
    <location>
        <begin position="21"/>
        <end position="38"/>
    </location>
</feature>
<name>A0A914R3Q4_PAREQ</name>
<feature type="compositionally biased region" description="Polar residues" evidence="1">
    <location>
        <begin position="52"/>
        <end position="69"/>
    </location>
</feature>
<dbReference type="AlphaFoldDB" id="A0A914R3Q4"/>
<reference evidence="3" key="1">
    <citation type="submission" date="2022-11" db="UniProtKB">
        <authorList>
            <consortium name="WormBaseParasite"/>
        </authorList>
    </citation>
    <scope>IDENTIFICATION</scope>
</reference>
<keyword evidence="2" id="KW-1185">Reference proteome</keyword>
<dbReference type="WBParaSite" id="PEQ_0000107601-mRNA-1">
    <property type="protein sequence ID" value="PEQ_0000107601-mRNA-1"/>
    <property type="gene ID" value="PEQ_0000107601"/>
</dbReference>
<accession>A0A914R3Q4</accession>
<feature type="region of interest" description="Disordered" evidence="1">
    <location>
        <begin position="13"/>
        <end position="87"/>
    </location>
</feature>
<proteinExistence type="predicted"/>
<protein>
    <submittedName>
        <fullName evidence="3">Uncharacterized protein</fullName>
    </submittedName>
</protein>